<feature type="domain" description="EGF-like" evidence="6">
    <location>
        <begin position="361"/>
        <end position="395"/>
    </location>
</feature>
<evidence type="ECO:0008006" key="9">
    <source>
        <dbReference type="Google" id="ProtNLM"/>
    </source>
</evidence>
<evidence type="ECO:0000313" key="8">
    <source>
        <dbReference type="Proteomes" id="UP001190700"/>
    </source>
</evidence>
<keyword evidence="8" id="KW-1185">Reference proteome</keyword>
<feature type="domain" description="EGF-like" evidence="6">
    <location>
        <begin position="267"/>
        <end position="308"/>
    </location>
</feature>
<feature type="domain" description="EGF-like" evidence="6">
    <location>
        <begin position="312"/>
        <end position="351"/>
    </location>
</feature>
<gene>
    <name evidence="7" type="ORF">CYMTET_33795</name>
</gene>
<dbReference type="InterPro" id="IPR001881">
    <property type="entry name" value="EGF-like_Ca-bd_dom"/>
</dbReference>
<feature type="domain" description="EGF-like calcium-binding" evidence="5">
    <location>
        <begin position="358"/>
        <end position="395"/>
    </location>
</feature>
<feature type="domain" description="EGF-like" evidence="6">
    <location>
        <begin position="486"/>
        <end position="535"/>
    </location>
</feature>
<dbReference type="InterPro" id="IPR018097">
    <property type="entry name" value="EGF_Ca-bd_CS"/>
</dbReference>
<dbReference type="InterPro" id="IPR000742">
    <property type="entry name" value="EGF"/>
</dbReference>
<dbReference type="Gene3D" id="2.90.20.10">
    <property type="entry name" value="Plasmodium vivax P25 domain"/>
    <property type="match status" value="1"/>
</dbReference>
<dbReference type="Pfam" id="PF07645">
    <property type="entry name" value="EGF_CA"/>
    <property type="match status" value="3"/>
</dbReference>
<dbReference type="Gene3D" id="2.10.25.10">
    <property type="entry name" value="Laminin"/>
    <property type="match status" value="6"/>
</dbReference>
<dbReference type="InterPro" id="IPR009030">
    <property type="entry name" value="Growth_fac_rcpt_cys_sf"/>
</dbReference>
<feature type="domain" description="EGF-like" evidence="6">
    <location>
        <begin position="217"/>
        <end position="262"/>
    </location>
</feature>
<dbReference type="Pfam" id="PF12662">
    <property type="entry name" value="cEGF"/>
    <property type="match status" value="1"/>
</dbReference>
<feature type="domain" description="EGF-like" evidence="6">
    <location>
        <begin position="399"/>
        <end position="438"/>
    </location>
</feature>
<feature type="domain" description="EGF-like" evidence="6">
    <location>
        <begin position="538"/>
        <end position="584"/>
    </location>
</feature>
<keyword evidence="3" id="KW-0677">Repeat</keyword>
<feature type="domain" description="EGF-like" evidence="6">
    <location>
        <begin position="588"/>
        <end position="630"/>
    </location>
</feature>
<dbReference type="PANTHER" id="PTHR10199:SF100">
    <property type="entry name" value="THROMBOSPONDIN, ISOFORM A"/>
    <property type="match status" value="1"/>
</dbReference>
<keyword evidence="2" id="KW-0732">Signal</keyword>
<dbReference type="FunFam" id="2.10.25.10:FF:000038">
    <property type="entry name" value="Fibrillin 2"/>
    <property type="match status" value="1"/>
</dbReference>
<evidence type="ECO:0000256" key="3">
    <source>
        <dbReference type="ARBA" id="ARBA00022737"/>
    </source>
</evidence>
<feature type="domain" description="EGF-like" evidence="6">
    <location>
        <begin position="173"/>
        <end position="213"/>
    </location>
</feature>
<dbReference type="PANTHER" id="PTHR10199">
    <property type="entry name" value="THROMBOSPONDIN"/>
    <property type="match status" value="1"/>
</dbReference>
<protein>
    <recommendedName>
        <fullName evidence="9">EGF-like domain-containing protein</fullName>
    </recommendedName>
</protein>
<comment type="caution">
    <text evidence="7">The sequence shown here is derived from an EMBL/GenBank/DDBJ whole genome shotgun (WGS) entry which is preliminary data.</text>
</comment>
<evidence type="ECO:0000259" key="5">
    <source>
        <dbReference type="SMART" id="SM00179"/>
    </source>
</evidence>
<dbReference type="SMART" id="SM00179">
    <property type="entry name" value="EGF_CA"/>
    <property type="match status" value="7"/>
</dbReference>
<dbReference type="EMBL" id="LGRX02021013">
    <property type="protein sequence ID" value="KAK3257106.1"/>
    <property type="molecule type" value="Genomic_DNA"/>
</dbReference>
<name>A0AAE0FD03_9CHLO</name>
<dbReference type="InterPro" id="IPR049883">
    <property type="entry name" value="NOTCH1_EGF-like"/>
</dbReference>
<dbReference type="InterPro" id="IPR026823">
    <property type="entry name" value="cEGF"/>
</dbReference>
<feature type="domain" description="EGF-like calcium-binding" evidence="5">
    <location>
        <begin position="111"/>
        <end position="169"/>
    </location>
</feature>
<keyword evidence="1" id="KW-0245">EGF-like domain</keyword>
<reference evidence="7 8" key="1">
    <citation type="journal article" date="2015" name="Genome Biol. Evol.">
        <title>Comparative Genomics of a Bacterivorous Green Alga Reveals Evolutionary Causalities and Consequences of Phago-Mixotrophic Mode of Nutrition.</title>
        <authorList>
            <person name="Burns J.A."/>
            <person name="Paasch A."/>
            <person name="Narechania A."/>
            <person name="Kim E."/>
        </authorList>
    </citation>
    <scope>NUCLEOTIDE SEQUENCE [LARGE SCALE GENOMIC DNA]</scope>
    <source>
        <strain evidence="7 8">PLY_AMNH</strain>
    </source>
</reference>
<evidence type="ECO:0000259" key="6">
    <source>
        <dbReference type="SMART" id="SM00181"/>
    </source>
</evidence>
<feature type="domain" description="EGF-like" evidence="6">
    <location>
        <begin position="443"/>
        <end position="482"/>
    </location>
</feature>
<feature type="domain" description="EGF-like calcium-binding" evidence="5">
    <location>
        <begin position="309"/>
        <end position="351"/>
    </location>
</feature>
<feature type="domain" description="EGF-like" evidence="6">
    <location>
        <begin position="70"/>
        <end position="110"/>
    </location>
</feature>
<accession>A0AAE0FD03</accession>
<feature type="domain" description="EGF-like" evidence="6">
    <location>
        <begin position="114"/>
        <end position="169"/>
    </location>
</feature>
<feature type="domain" description="EGF-like calcium-binding" evidence="5">
    <location>
        <begin position="170"/>
        <end position="213"/>
    </location>
</feature>
<feature type="domain" description="EGF-like calcium-binding" evidence="5">
    <location>
        <begin position="214"/>
        <end position="262"/>
    </location>
</feature>
<dbReference type="Proteomes" id="UP001190700">
    <property type="component" value="Unassembled WGS sequence"/>
</dbReference>
<evidence type="ECO:0000256" key="2">
    <source>
        <dbReference type="ARBA" id="ARBA00022729"/>
    </source>
</evidence>
<evidence type="ECO:0000256" key="1">
    <source>
        <dbReference type="ARBA" id="ARBA00022536"/>
    </source>
</evidence>
<keyword evidence="4" id="KW-1015">Disulfide bond</keyword>
<dbReference type="SUPFAM" id="SSF57184">
    <property type="entry name" value="Growth factor receptor domain"/>
    <property type="match status" value="1"/>
</dbReference>
<proteinExistence type="predicted"/>
<evidence type="ECO:0000313" key="7">
    <source>
        <dbReference type="EMBL" id="KAK3257106.1"/>
    </source>
</evidence>
<feature type="domain" description="EGF-like calcium-binding" evidence="5">
    <location>
        <begin position="483"/>
        <end position="535"/>
    </location>
</feature>
<organism evidence="7 8">
    <name type="scientific">Cymbomonas tetramitiformis</name>
    <dbReference type="NCBI Taxonomy" id="36881"/>
    <lineage>
        <taxon>Eukaryota</taxon>
        <taxon>Viridiplantae</taxon>
        <taxon>Chlorophyta</taxon>
        <taxon>Pyramimonadophyceae</taxon>
        <taxon>Pyramimonadales</taxon>
        <taxon>Pyramimonadaceae</taxon>
        <taxon>Cymbomonas</taxon>
    </lineage>
</organism>
<sequence length="632" mass="64208">MVTVVVSWTERHIAAGADPDAFLRRATSVPSQIFGASPLLAAQPMHLSTLVDGGAAITFAVPSYPPPPSACFSVAPCFPGVPCQDDLQAPRGFTCEACPPGFEGDGETCTDVDECSTSSANGTATFSLRLCDLLTTCTNLPGGFECSLCPHGYWEAPGSWEGGDATSCMDVDDCVEPTLDSCGLRTLCINAQGSVVCGACPAGYEGSSKGGCVDIDECADQILRGGCAPQAECINLDGSSSCGPCQASDQGEEFKGDGHECRLASGSCADANGGCDKLTLCEEANDGGAVQCGDCPDGTTGTGETACKEINGCASSPCFDHTMCSDIPAPGVGAACESCPEGYLGDGRTCLLDKCTADARQCSVTPPVPCTNLHDGDVLCARCPPGYTGDGTTCTDVDECMVNNGGCHHLSLCANEPGSFSCGPCPAGYIGSGYTRCREMTRACNLQHGGCDPLVTCADSEGGVVCGECPDGYIGDGLSGCKDIDGCAGGDSMDTCYPGVQCEDIPAPGQDGSGGKNYRCAACPAGLTGDGKTCTTNTCFYFNGGCDAAVSCIFDADHPAGRVCGKCPPGYTDEFTGGDGSKCEDVDGCRASPCSPLRACTDVRAPDQIAVGATYQCGPCPGGYLQVKTMHA</sequence>
<dbReference type="SMART" id="SM00181">
    <property type="entry name" value="EGF"/>
    <property type="match status" value="12"/>
</dbReference>
<feature type="domain" description="EGF-like calcium-binding" evidence="5">
    <location>
        <begin position="396"/>
        <end position="438"/>
    </location>
</feature>
<dbReference type="PROSITE" id="PS01187">
    <property type="entry name" value="EGF_CA"/>
    <property type="match status" value="1"/>
</dbReference>
<dbReference type="AlphaFoldDB" id="A0AAE0FD03"/>
<evidence type="ECO:0000256" key="4">
    <source>
        <dbReference type="ARBA" id="ARBA00023157"/>
    </source>
</evidence>
<dbReference type="GO" id="GO:0005509">
    <property type="term" value="F:calcium ion binding"/>
    <property type="evidence" value="ECO:0007669"/>
    <property type="project" value="InterPro"/>
</dbReference>